<dbReference type="EMBL" id="AMGV01000001">
    <property type="protein sequence ID" value="KEF63331.1"/>
    <property type="molecule type" value="Genomic_DNA"/>
</dbReference>
<keyword evidence="2" id="KW-0539">Nucleus</keyword>
<dbReference type="Pfam" id="PF05615">
    <property type="entry name" value="THOC7"/>
    <property type="match status" value="1"/>
</dbReference>
<gene>
    <name evidence="5" type="ORF">A1O9_01308</name>
</gene>
<name>A0A072PU12_9EURO</name>
<feature type="coiled-coil region" evidence="3">
    <location>
        <begin position="101"/>
        <end position="196"/>
    </location>
</feature>
<comment type="subcellular location">
    <subcellularLocation>
        <location evidence="1">Nucleus</location>
    </subcellularLocation>
</comment>
<dbReference type="GeneID" id="25276255"/>
<feature type="compositionally biased region" description="Polar residues" evidence="4">
    <location>
        <begin position="266"/>
        <end position="275"/>
    </location>
</feature>
<accession>A0A072PU12</accession>
<evidence type="ECO:0000313" key="6">
    <source>
        <dbReference type="Proteomes" id="UP000027920"/>
    </source>
</evidence>
<reference evidence="5 6" key="1">
    <citation type="submission" date="2013-03" db="EMBL/GenBank/DDBJ databases">
        <title>The Genome Sequence of Exophiala aquamarina CBS 119918.</title>
        <authorList>
            <consortium name="The Broad Institute Genomics Platform"/>
            <person name="Cuomo C."/>
            <person name="de Hoog S."/>
            <person name="Gorbushina A."/>
            <person name="Walker B."/>
            <person name="Young S.K."/>
            <person name="Zeng Q."/>
            <person name="Gargeya S."/>
            <person name="Fitzgerald M."/>
            <person name="Haas B."/>
            <person name="Abouelleil A."/>
            <person name="Allen A.W."/>
            <person name="Alvarado L."/>
            <person name="Arachchi H.M."/>
            <person name="Berlin A.M."/>
            <person name="Chapman S.B."/>
            <person name="Gainer-Dewar J."/>
            <person name="Goldberg J."/>
            <person name="Griggs A."/>
            <person name="Gujja S."/>
            <person name="Hansen M."/>
            <person name="Howarth C."/>
            <person name="Imamovic A."/>
            <person name="Ireland A."/>
            <person name="Larimer J."/>
            <person name="McCowan C."/>
            <person name="Murphy C."/>
            <person name="Pearson M."/>
            <person name="Poon T.W."/>
            <person name="Priest M."/>
            <person name="Roberts A."/>
            <person name="Saif S."/>
            <person name="Shea T."/>
            <person name="Sisk P."/>
            <person name="Sykes S."/>
            <person name="Wortman J."/>
            <person name="Nusbaum C."/>
            <person name="Birren B."/>
        </authorList>
    </citation>
    <scope>NUCLEOTIDE SEQUENCE [LARGE SCALE GENOMIC DNA]</scope>
    <source>
        <strain evidence="5 6">CBS 119918</strain>
    </source>
</reference>
<dbReference type="VEuPathDB" id="FungiDB:A1O9_01308"/>
<comment type="caution">
    <text evidence="5">The sequence shown here is derived from an EMBL/GenBank/DDBJ whole genome shotgun (WGS) entry which is preliminary data.</text>
</comment>
<dbReference type="RefSeq" id="XP_013265921.1">
    <property type="nucleotide sequence ID" value="XM_013410467.1"/>
</dbReference>
<sequence length="307" mass="35090">MAAFAVLEQAEEDKLHASRLLGIEERPFKRITKRLLGPSNPINSFFARSSDATGDEAENTDPELKHQQFVQNIQRFREEVILDFAAFESSIARIQYLRAANERERERYAAEKLKIEATADEVRNNTANLRVQLDEAQKTLAIRKTYDVLADRITKNASLKTRDEQHVNIEKLKAEIEELERESQEHNQAWQERREQFNRVVNESQRLRRVIRDEKEPEKDEEATEQDDENLLGTDRERDGLSNAGTPRMMDDAPTPLLGHHGGVTPRSNLGSTTPRRGDDMEMNGLGSSDAPPKVVVDKPADEMDMT</sequence>
<dbReference type="Proteomes" id="UP000027920">
    <property type="component" value="Unassembled WGS sequence"/>
</dbReference>
<dbReference type="AlphaFoldDB" id="A0A072PU12"/>
<organism evidence="5 6">
    <name type="scientific">Exophiala aquamarina CBS 119918</name>
    <dbReference type="NCBI Taxonomy" id="1182545"/>
    <lineage>
        <taxon>Eukaryota</taxon>
        <taxon>Fungi</taxon>
        <taxon>Dikarya</taxon>
        <taxon>Ascomycota</taxon>
        <taxon>Pezizomycotina</taxon>
        <taxon>Eurotiomycetes</taxon>
        <taxon>Chaetothyriomycetidae</taxon>
        <taxon>Chaetothyriales</taxon>
        <taxon>Herpotrichiellaceae</taxon>
        <taxon>Exophiala</taxon>
    </lineage>
</organism>
<keyword evidence="3" id="KW-0175">Coiled coil</keyword>
<evidence type="ECO:0008006" key="7">
    <source>
        <dbReference type="Google" id="ProtNLM"/>
    </source>
</evidence>
<protein>
    <recommendedName>
        <fullName evidence="7">Tho complex subunit 7</fullName>
    </recommendedName>
</protein>
<dbReference type="GO" id="GO:0000445">
    <property type="term" value="C:THO complex part of transcription export complex"/>
    <property type="evidence" value="ECO:0007669"/>
    <property type="project" value="InterPro"/>
</dbReference>
<keyword evidence="6" id="KW-1185">Reference proteome</keyword>
<feature type="compositionally biased region" description="Basic and acidic residues" evidence="4">
    <location>
        <begin position="296"/>
        <end position="307"/>
    </location>
</feature>
<evidence type="ECO:0000256" key="2">
    <source>
        <dbReference type="ARBA" id="ARBA00023242"/>
    </source>
</evidence>
<dbReference type="GO" id="GO:0006397">
    <property type="term" value="P:mRNA processing"/>
    <property type="evidence" value="ECO:0007669"/>
    <property type="project" value="InterPro"/>
</dbReference>
<evidence type="ECO:0000313" key="5">
    <source>
        <dbReference type="EMBL" id="KEF63331.1"/>
    </source>
</evidence>
<dbReference type="HOGENOM" id="CLU_049078_1_0_1"/>
<evidence type="ECO:0000256" key="3">
    <source>
        <dbReference type="SAM" id="Coils"/>
    </source>
</evidence>
<dbReference type="InterPro" id="IPR008501">
    <property type="entry name" value="THOC7/Mft1"/>
</dbReference>
<dbReference type="STRING" id="1182545.A0A072PU12"/>
<dbReference type="OrthoDB" id="205166at2759"/>
<proteinExistence type="predicted"/>
<evidence type="ECO:0000256" key="1">
    <source>
        <dbReference type="ARBA" id="ARBA00004123"/>
    </source>
</evidence>
<feature type="compositionally biased region" description="Acidic residues" evidence="4">
    <location>
        <begin position="219"/>
        <end position="230"/>
    </location>
</feature>
<feature type="region of interest" description="Disordered" evidence="4">
    <location>
        <begin position="211"/>
        <end position="307"/>
    </location>
</feature>
<evidence type="ECO:0000256" key="4">
    <source>
        <dbReference type="SAM" id="MobiDB-lite"/>
    </source>
</evidence>